<keyword evidence="3 6" id="KW-0251">Elongation factor</keyword>
<proteinExistence type="inferred from homology"/>
<evidence type="ECO:0000256" key="1">
    <source>
        <dbReference type="ARBA" id="ARBA00005532"/>
    </source>
</evidence>
<dbReference type="InterPro" id="IPR009060">
    <property type="entry name" value="UBA-like_sf"/>
</dbReference>
<dbReference type="PROSITE" id="PS01126">
    <property type="entry name" value="EF_TS_1"/>
    <property type="match status" value="1"/>
</dbReference>
<dbReference type="HAMAP" id="MF_00050">
    <property type="entry name" value="EF_Ts"/>
    <property type="match status" value="1"/>
</dbReference>
<dbReference type="GO" id="GO:0003746">
    <property type="term" value="F:translation elongation factor activity"/>
    <property type="evidence" value="ECO:0007669"/>
    <property type="project" value="UniProtKB-UniRule"/>
</dbReference>
<dbReference type="SUPFAM" id="SSF54713">
    <property type="entry name" value="Elongation factor Ts (EF-Ts), dimerisation domain"/>
    <property type="match status" value="2"/>
</dbReference>
<feature type="domain" description="Translation elongation factor EFTs/EF1B dimerisation" evidence="9">
    <location>
        <begin position="73"/>
        <end position="290"/>
    </location>
</feature>
<feature type="region of interest" description="Involved in Mg(2+) ion dislocation from EF-Tu" evidence="6">
    <location>
        <begin position="81"/>
        <end position="84"/>
    </location>
</feature>
<dbReference type="PANTHER" id="PTHR11741">
    <property type="entry name" value="ELONGATION FACTOR TS"/>
    <property type="match status" value="1"/>
</dbReference>
<dbReference type="GO" id="GO:0005737">
    <property type="term" value="C:cytoplasm"/>
    <property type="evidence" value="ECO:0007669"/>
    <property type="project" value="UniProtKB-SubCell"/>
</dbReference>
<dbReference type="Gene3D" id="1.10.286.20">
    <property type="match status" value="1"/>
</dbReference>
<dbReference type="PROSITE" id="PS01127">
    <property type="entry name" value="EF_TS_2"/>
    <property type="match status" value="1"/>
</dbReference>
<dbReference type="Gene3D" id="3.30.479.20">
    <property type="entry name" value="Elongation factor Ts, dimerisation domain"/>
    <property type="match status" value="2"/>
</dbReference>
<evidence type="ECO:0000256" key="6">
    <source>
        <dbReference type="HAMAP-Rule" id="MF_00050"/>
    </source>
</evidence>
<gene>
    <name evidence="6" type="primary">tsf</name>
    <name evidence="10" type="ORF">IAC53_02170</name>
</gene>
<comment type="function">
    <text evidence="5 6 7">Associates with the EF-Tu.GDP complex and induces the exchange of GDP to GTP. It remains bound to the aminoacyl-tRNA.EF-Tu.GTP complex up to the GTP hydrolysis stage on the ribosome.</text>
</comment>
<evidence type="ECO:0000256" key="7">
    <source>
        <dbReference type="RuleBase" id="RU000642"/>
    </source>
</evidence>
<accession>A0A9D1IEE9</accession>
<sequence length="308" mass="33109">MAFTAADVKALREKTGVGMMDCKKALTEADGDMEKAIDVLREKGLAASAKKAGRIAAEGIVYAYTDAANKVSVLVEVNSETDFVAKNEKFVNYVAAVAKTIAQSAPESVDALLATTLAGDTRTVQENLQDMVLSIGENMKIRRFERVEGVAVDYIHGGGTVGVLVVFDTDDATAAKDAFKVMGRDVAMQVAAMSPAYLDEASVPADVLEHEKSIMKAQLAEDPKMASKPEQVLAKIVDGRIGKFFKENCLLDQAFVKDGDMSVKQYVASVAKELGANIQVTGFIRYAKGEGLEKREDNFADEVASMMK</sequence>
<evidence type="ECO:0000256" key="5">
    <source>
        <dbReference type="ARBA" id="ARBA00025453"/>
    </source>
</evidence>
<dbReference type="InterPro" id="IPR018101">
    <property type="entry name" value="Transl_elong_Ts_CS"/>
</dbReference>
<organism evidence="10 11">
    <name type="scientific">Candidatus Fimenecus excrementigallinarum</name>
    <dbReference type="NCBI Taxonomy" id="2840816"/>
    <lineage>
        <taxon>Bacteria</taxon>
        <taxon>Bacillati</taxon>
        <taxon>Bacillota</taxon>
        <taxon>Clostridia</taxon>
        <taxon>Candidatus Fimenecus</taxon>
    </lineage>
</organism>
<dbReference type="InterPro" id="IPR014039">
    <property type="entry name" value="Transl_elong_EFTs/EF1B_dimer"/>
</dbReference>
<keyword evidence="4 6" id="KW-0648">Protein biosynthesis</keyword>
<dbReference type="FunFam" id="1.10.286.20:FF:000001">
    <property type="entry name" value="Elongation factor Ts"/>
    <property type="match status" value="1"/>
</dbReference>
<dbReference type="CDD" id="cd14275">
    <property type="entry name" value="UBA_EF-Ts"/>
    <property type="match status" value="1"/>
</dbReference>
<reference evidence="10" key="2">
    <citation type="journal article" date="2021" name="PeerJ">
        <title>Extensive microbial diversity within the chicken gut microbiome revealed by metagenomics and culture.</title>
        <authorList>
            <person name="Gilroy R."/>
            <person name="Ravi A."/>
            <person name="Getino M."/>
            <person name="Pursley I."/>
            <person name="Horton D.L."/>
            <person name="Alikhan N.F."/>
            <person name="Baker D."/>
            <person name="Gharbi K."/>
            <person name="Hall N."/>
            <person name="Watson M."/>
            <person name="Adriaenssens E.M."/>
            <person name="Foster-Nyarko E."/>
            <person name="Jarju S."/>
            <person name="Secka A."/>
            <person name="Antonio M."/>
            <person name="Oren A."/>
            <person name="Chaudhuri R.R."/>
            <person name="La Ragione R."/>
            <person name="Hildebrand F."/>
            <person name="Pallen M.J."/>
        </authorList>
    </citation>
    <scope>NUCLEOTIDE SEQUENCE</scope>
    <source>
        <strain evidence="10">ChiGjej1B1-19959</strain>
    </source>
</reference>
<dbReference type="Pfam" id="PF00889">
    <property type="entry name" value="EF_TS"/>
    <property type="match status" value="1"/>
</dbReference>
<dbReference type="EMBL" id="DVMW01000018">
    <property type="protein sequence ID" value="HIU35400.1"/>
    <property type="molecule type" value="Genomic_DNA"/>
</dbReference>
<comment type="similarity">
    <text evidence="1 6 7">Belongs to the EF-Ts family.</text>
</comment>
<evidence type="ECO:0000256" key="8">
    <source>
        <dbReference type="RuleBase" id="RU000643"/>
    </source>
</evidence>
<evidence type="ECO:0000256" key="2">
    <source>
        <dbReference type="ARBA" id="ARBA00016956"/>
    </source>
</evidence>
<evidence type="ECO:0000313" key="11">
    <source>
        <dbReference type="Proteomes" id="UP000824071"/>
    </source>
</evidence>
<protein>
    <recommendedName>
        <fullName evidence="2 6">Elongation factor Ts</fullName>
        <shortName evidence="6">EF-Ts</shortName>
    </recommendedName>
</protein>
<evidence type="ECO:0000313" key="10">
    <source>
        <dbReference type="EMBL" id="HIU35400.1"/>
    </source>
</evidence>
<dbReference type="SUPFAM" id="SSF46934">
    <property type="entry name" value="UBA-like"/>
    <property type="match status" value="1"/>
</dbReference>
<name>A0A9D1IEE9_9FIRM</name>
<reference evidence="10" key="1">
    <citation type="submission" date="2020-10" db="EMBL/GenBank/DDBJ databases">
        <authorList>
            <person name="Gilroy R."/>
        </authorList>
    </citation>
    <scope>NUCLEOTIDE SEQUENCE</scope>
    <source>
        <strain evidence="10">ChiGjej1B1-19959</strain>
    </source>
</reference>
<dbReference type="InterPro" id="IPR036402">
    <property type="entry name" value="EF-Ts_dimer_sf"/>
</dbReference>
<dbReference type="PANTHER" id="PTHR11741:SF0">
    <property type="entry name" value="ELONGATION FACTOR TS, MITOCHONDRIAL"/>
    <property type="match status" value="1"/>
</dbReference>
<keyword evidence="6" id="KW-0963">Cytoplasm</keyword>
<dbReference type="FunFam" id="1.10.8.10:FF:000001">
    <property type="entry name" value="Elongation factor Ts"/>
    <property type="match status" value="1"/>
</dbReference>
<comment type="caution">
    <text evidence="10">The sequence shown here is derived from an EMBL/GenBank/DDBJ whole genome shotgun (WGS) entry which is preliminary data.</text>
</comment>
<evidence type="ECO:0000256" key="3">
    <source>
        <dbReference type="ARBA" id="ARBA00022768"/>
    </source>
</evidence>
<dbReference type="NCBIfam" id="TIGR00116">
    <property type="entry name" value="tsf"/>
    <property type="match status" value="1"/>
</dbReference>
<evidence type="ECO:0000259" key="9">
    <source>
        <dbReference type="Pfam" id="PF00889"/>
    </source>
</evidence>
<dbReference type="InterPro" id="IPR001816">
    <property type="entry name" value="Transl_elong_EFTs/EF1B"/>
</dbReference>
<dbReference type="AlphaFoldDB" id="A0A9D1IEE9"/>
<comment type="subcellular location">
    <subcellularLocation>
        <location evidence="6 8">Cytoplasm</location>
    </subcellularLocation>
</comment>
<evidence type="ECO:0000256" key="4">
    <source>
        <dbReference type="ARBA" id="ARBA00022917"/>
    </source>
</evidence>
<dbReference type="Gene3D" id="1.10.8.10">
    <property type="entry name" value="DNA helicase RuvA subunit, C-terminal domain"/>
    <property type="match status" value="1"/>
</dbReference>
<dbReference type="Proteomes" id="UP000824071">
    <property type="component" value="Unassembled WGS sequence"/>
</dbReference>